<sequence>MVQSLFFIHQCKAEGIGICDCSHQTNINKTGYQPLIQAERAAPLESKNNSNYMPCINVSQTTENQQDMFSVAIGHLLRCNT</sequence>
<accession>A0A133Q7W7</accession>
<reference evidence="2" key="1">
    <citation type="submission" date="2016-01" db="EMBL/GenBank/DDBJ databases">
        <authorList>
            <person name="Mitreva M."/>
            <person name="Pepin K.H."/>
            <person name="Mihindukulasuriya K.A."/>
            <person name="Fulton R."/>
            <person name="Fronick C."/>
            <person name="O'Laughlin M."/>
            <person name="Miner T."/>
            <person name="Herter B."/>
            <person name="Rosa B.A."/>
            <person name="Cordes M."/>
            <person name="Tomlinson C."/>
            <person name="Wollam A."/>
            <person name="Palsikar V.B."/>
            <person name="Mardis E.R."/>
            <person name="Wilson R.K."/>
        </authorList>
    </citation>
    <scope>NUCLEOTIDE SEQUENCE [LARGE SCALE GENOMIC DNA]</scope>
    <source>
        <strain evidence="2">MJR7716</strain>
    </source>
</reference>
<evidence type="ECO:0000313" key="2">
    <source>
        <dbReference type="Proteomes" id="UP000070533"/>
    </source>
</evidence>
<keyword evidence="2" id="KW-1185">Reference proteome</keyword>
<protein>
    <submittedName>
        <fullName evidence="1">Uncharacterized protein</fullName>
    </submittedName>
</protein>
<proteinExistence type="predicted"/>
<dbReference type="PATRIC" id="fig|28128.5.peg.1453"/>
<dbReference type="AlphaFoldDB" id="A0A133Q7W7"/>
<dbReference type="Proteomes" id="UP000070533">
    <property type="component" value="Unassembled WGS sequence"/>
</dbReference>
<evidence type="ECO:0000313" key="1">
    <source>
        <dbReference type="EMBL" id="KXA38982.1"/>
    </source>
</evidence>
<gene>
    <name evidence="1" type="ORF">HMPREF3226_01424</name>
</gene>
<dbReference type="EMBL" id="LRQG01000100">
    <property type="protein sequence ID" value="KXA38982.1"/>
    <property type="molecule type" value="Genomic_DNA"/>
</dbReference>
<organism evidence="1 2">
    <name type="scientific">Prevotella corporis</name>
    <dbReference type="NCBI Taxonomy" id="28128"/>
    <lineage>
        <taxon>Bacteria</taxon>
        <taxon>Pseudomonadati</taxon>
        <taxon>Bacteroidota</taxon>
        <taxon>Bacteroidia</taxon>
        <taxon>Bacteroidales</taxon>
        <taxon>Prevotellaceae</taxon>
        <taxon>Prevotella</taxon>
    </lineage>
</organism>
<name>A0A133Q7W7_9BACT</name>
<comment type="caution">
    <text evidence="1">The sequence shown here is derived from an EMBL/GenBank/DDBJ whole genome shotgun (WGS) entry which is preliminary data.</text>
</comment>